<dbReference type="CDD" id="cd11304">
    <property type="entry name" value="Cadherin_repeat"/>
    <property type="match status" value="1"/>
</dbReference>
<reference evidence="2 3" key="1">
    <citation type="submission" date="2020-03" db="EMBL/GenBank/DDBJ databases">
        <title>The genome sequence of Microvirga sp. c23x22.</title>
        <authorList>
            <person name="Zhang X."/>
        </authorList>
    </citation>
    <scope>NUCLEOTIDE SEQUENCE [LARGE SCALE GENOMIC DNA]</scope>
    <source>
        <strain evidence="3">c23x22</strain>
    </source>
</reference>
<dbReference type="SMART" id="SM00112">
    <property type="entry name" value="CA"/>
    <property type="match status" value="1"/>
</dbReference>
<protein>
    <recommendedName>
        <fullName evidence="1">Cadherin domain-containing protein</fullName>
    </recommendedName>
</protein>
<dbReference type="PROSITE" id="PS50268">
    <property type="entry name" value="CADHERIN_2"/>
    <property type="match status" value="1"/>
</dbReference>
<organism evidence="2 3">
    <name type="scientific">Microvirga terricola</name>
    <dbReference type="NCBI Taxonomy" id="2719797"/>
    <lineage>
        <taxon>Bacteria</taxon>
        <taxon>Pseudomonadati</taxon>
        <taxon>Pseudomonadota</taxon>
        <taxon>Alphaproteobacteria</taxon>
        <taxon>Hyphomicrobiales</taxon>
        <taxon>Methylobacteriaceae</taxon>
        <taxon>Microvirga</taxon>
    </lineage>
</organism>
<dbReference type="Proteomes" id="UP000707352">
    <property type="component" value="Unassembled WGS sequence"/>
</dbReference>
<proteinExistence type="predicted"/>
<dbReference type="Gene3D" id="2.150.10.10">
    <property type="entry name" value="Serralysin-like metalloprotease, C-terminal"/>
    <property type="match status" value="1"/>
</dbReference>
<evidence type="ECO:0000313" key="2">
    <source>
        <dbReference type="EMBL" id="NIX76313.1"/>
    </source>
</evidence>
<evidence type="ECO:0000259" key="1">
    <source>
        <dbReference type="PROSITE" id="PS50268"/>
    </source>
</evidence>
<dbReference type="Pfam" id="PF00353">
    <property type="entry name" value="HemolysinCabind"/>
    <property type="match status" value="1"/>
</dbReference>
<gene>
    <name evidence="2" type="ORF">HB375_06740</name>
</gene>
<dbReference type="SUPFAM" id="SSF51120">
    <property type="entry name" value="beta-Roll"/>
    <property type="match status" value="1"/>
</dbReference>
<dbReference type="InterPro" id="IPR011049">
    <property type="entry name" value="Serralysin-like_metalloprot_C"/>
</dbReference>
<dbReference type="RefSeq" id="WP_167672203.1">
    <property type="nucleotide sequence ID" value="NZ_JAATJS010000002.1"/>
</dbReference>
<feature type="domain" description="Cadherin" evidence="1">
    <location>
        <begin position="529"/>
        <end position="633"/>
    </location>
</feature>
<comment type="caution">
    <text evidence="2">The sequence shown here is derived from an EMBL/GenBank/DDBJ whole genome shotgun (WGS) entry which is preliminary data.</text>
</comment>
<dbReference type="InterPro" id="IPR002126">
    <property type="entry name" value="Cadherin-like_dom"/>
</dbReference>
<dbReference type="PROSITE" id="PS00330">
    <property type="entry name" value="HEMOLYSIN_CALCIUM"/>
    <property type="match status" value="1"/>
</dbReference>
<dbReference type="PRINTS" id="PR00313">
    <property type="entry name" value="CABNDNGRPT"/>
</dbReference>
<sequence length="783" mass="83581">MPYNLVRLGTETRINTTKEGAQFAPLFSEVTVLADGRVVATWTGNGTQLGQEDDFGVFQQVFGPSGNKIGGEIRVNTTSTGEEFWDGVTFDLSDGKWATTWTSTDPVSGLSNNFLQIFDANGRVGGEVQVNTADGVGSSVQSTTLPGGDFVLTWHGQSTQPGQEDTSGIFYQRFHADGTKVGGETRVNTSTDGDQLPFTLTQLGNGFAVMWRGSGTQPGQADDTGLFLQLFDEDWTPIGGEILVNTFVTGRFESFSGYTQLSNGGFVITYRASAGATTEAFQQVFDANGTKRGGEIKLPVDTASSSLSPRAYALADGKWMTFWHEGLVLDPRDLYYQVYDANGAKVGGKMPATESTEGEQIRTQILSLKDGGLVLVWRGKGTVAGQDDADGGYFFQRFNAQGAKVGGETRINTSKDGVVENLSLTELPGGQFVAVWAGKSTVSGQEDTKGIFQQIFDANFNRIGGETRVATSVTGDQISPTATASPDGSWYVTWMGNGEVAGQEDPYDDSTGEGGGFFFQHFLLNAAPTAIALKGSIREDAKASAVAGTLSAVDVDKGDTFTYRLIDGAGGDASHPLFKLDGNLIRLKLGSTLDYEKARSHTLHIEVKDSNGGTYVQDVTVTVTNLLEKTPLKLRGTAGNDTLYGELGNDTLSGGAGNDLLAGDLGQDYMATGTGKDIVMFNTRPISANRDKVADFDPRLDSIYLDNAFFPKLGKAGTLQKPVKLNKAFFAYDAPKDANDYLIYNRKTGVLSYDADGSGAGKAVDIAVFTNKAKITLADFFVI</sequence>
<keyword evidence="3" id="KW-1185">Reference proteome</keyword>
<accession>A0ABX0V8Z2</accession>
<dbReference type="InterPro" id="IPR001343">
    <property type="entry name" value="Hemolysn_Ca-bd"/>
</dbReference>
<dbReference type="InterPro" id="IPR018511">
    <property type="entry name" value="Hemolysin-typ_Ca-bd_CS"/>
</dbReference>
<name>A0ABX0V8Z2_9HYPH</name>
<evidence type="ECO:0000313" key="3">
    <source>
        <dbReference type="Proteomes" id="UP000707352"/>
    </source>
</evidence>
<dbReference type="EMBL" id="JAATJS010000002">
    <property type="protein sequence ID" value="NIX76313.1"/>
    <property type="molecule type" value="Genomic_DNA"/>
</dbReference>